<dbReference type="GO" id="GO:0016740">
    <property type="term" value="F:transferase activity"/>
    <property type="evidence" value="ECO:0007669"/>
    <property type="project" value="UniProtKB-KW"/>
</dbReference>
<feature type="domain" description="Polysaccharide pyruvyl transferase" evidence="1">
    <location>
        <begin position="40"/>
        <end position="294"/>
    </location>
</feature>
<accession>A0ABS7JAV7</accession>
<keyword evidence="2" id="KW-0808">Transferase</keyword>
<dbReference type="RefSeq" id="WP_221559222.1">
    <property type="nucleotide sequence ID" value="NZ_JAIGNO010000009.1"/>
</dbReference>
<dbReference type="EMBL" id="JAIGNO010000009">
    <property type="protein sequence ID" value="MBX7483451.1"/>
    <property type="molecule type" value="Genomic_DNA"/>
</dbReference>
<evidence type="ECO:0000313" key="3">
    <source>
        <dbReference type="Proteomes" id="UP000755104"/>
    </source>
</evidence>
<organism evidence="2 3">
    <name type="scientific">Qipengyuania qiaonensis</name>
    <dbReference type="NCBI Taxonomy" id="2867240"/>
    <lineage>
        <taxon>Bacteria</taxon>
        <taxon>Pseudomonadati</taxon>
        <taxon>Pseudomonadota</taxon>
        <taxon>Alphaproteobacteria</taxon>
        <taxon>Sphingomonadales</taxon>
        <taxon>Erythrobacteraceae</taxon>
        <taxon>Qipengyuania</taxon>
    </lineage>
</organism>
<dbReference type="Proteomes" id="UP000755104">
    <property type="component" value="Unassembled WGS sequence"/>
</dbReference>
<comment type="caution">
    <text evidence="2">The sequence shown here is derived from an EMBL/GenBank/DDBJ whole genome shotgun (WGS) entry which is preliminary data.</text>
</comment>
<keyword evidence="3" id="KW-1185">Reference proteome</keyword>
<reference evidence="2 3" key="1">
    <citation type="submission" date="2021-08" db="EMBL/GenBank/DDBJ databases">
        <title>Comparative Genomics Analysis of the Genus Qipengyuania Reveals Extensive Genetic Diversity and Metabolic Versatility, Including the Description of Fifteen Novel Species.</title>
        <authorList>
            <person name="Liu Y."/>
        </authorList>
    </citation>
    <scope>NUCLEOTIDE SEQUENCE [LARGE SCALE GENOMIC DNA]</scope>
    <source>
        <strain evidence="2 3">6D47A</strain>
    </source>
</reference>
<evidence type="ECO:0000313" key="2">
    <source>
        <dbReference type="EMBL" id="MBX7483451.1"/>
    </source>
</evidence>
<name>A0ABS7JAV7_9SPHN</name>
<dbReference type="InterPro" id="IPR007345">
    <property type="entry name" value="Polysacch_pyruvyl_Trfase"/>
</dbReference>
<protein>
    <submittedName>
        <fullName evidence="2">Polysaccharide pyruvyl transferase family protein</fullName>
    </submittedName>
</protein>
<proteinExistence type="predicted"/>
<gene>
    <name evidence="2" type="ORF">K3174_12995</name>
</gene>
<dbReference type="Pfam" id="PF04230">
    <property type="entry name" value="PS_pyruv_trans"/>
    <property type="match status" value="1"/>
</dbReference>
<evidence type="ECO:0000259" key="1">
    <source>
        <dbReference type="Pfam" id="PF04230"/>
    </source>
</evidence>
<sequence length="329" mass="36283">MSESPSASYVAANSALIDQALSSKPLDGTFALLDFPDIRNVGDSAIWLGEMAYLRRRGRLPAYVSTIRSYDVEELKRRVPAGPILLRGGGNFGDLWPGHQAFRERVMADFPDRQIIQMPQSIHFSSEEACARAADAIARHGAFDLFVRDRQSQQRARDTLGCEATLCPDMAFAIGPVEPLGQAELPVLGMLRADKEMSGRASGDGLPDTIPVEDWIEEPAGPVRRARWLGRLSALGTLDRGAIRLASYKAVANQRFDRGRRQLSRAEKVITDRLHVHIISLLMGKPHAVLDNSYGKIRHFREAFPEPAGLTFAATSLAEAYDWARSSDS</sequence>